<dbReference type="Gene3D" id="1.10.287.1490">
    <property type="match status" value="1"/>
</dbReference>
<feature type="compositionally biased region" description="Low complexity" evidence="2">
    <location>
        <begin position="801"/>
        <end position="825"/>
    </location>
</feature>
<reference evidence="3 4" key="1">
    <citation type="journal article" date="2024" name="IMA Fungus">
        <title>IMA Genome - F19 : A genome assembly and annotation guide to empower mycologists, including annotated draft genome sequences of Ceratocystis pirilliformis, Diaporthe australafricana, Fusarium ophioides, Paecilomyces lecythidis, and Sporothrix stenoceras.</title>
        <authorList>
            <person name="Aylward J."/>
            <person name="Wilson A.M."/>
            <person name="Visagie C.M."/>
            <person name="Spraker J."/>
            <person name="Barnes I."/>
            <person name="Buitendag C."/>
            <person name="Ceriani C."/>
            <person name="Del Mar Angel L."/>
            <person name="du Plessis D."/>
            <person name="Fuchs T."/>
            <person name="Gasser K."/>
            <person name="Kramer D."/>
            <person name="Li W."/>
            <person name="Munsamy K."/>
            <person name="Piso A."/>
            <person name="Price J.L."/>
            <person name="Sonnekus B."/>
            <person name="Thomas C."/>
            <person name="van der Nest A."/>
            <person name="van Dijk A."/>
            <person name="van Heerden A."/>
            <person name="van Vuuren N."/>
            <person name="Yilmaz N."/>
            <person name="Duong T.A."/>
            <person name="van der Merwe N.A."/>
            <person name="Wingfield M.J."/>
            <person name="Wingfield B.D."/>
        </authorList>
    </citation>
    <scope>NUCLEOTIDE SEQUENCE [LARGE SCALE GENOMIC DNA]</scope>
    <source>
        <strain evidence="3 4">CMW 18300</strain>
    </source>
</reference>
<comment type="caution">
    <text evidence="3">The sequence shown here is derived from an EMBL/GenBank/DDBJ whole genome shotgun (WGS) entry which is preliminary data.</text>
</comment>
<accession>A0ABR3Y2U3</accession>
<dbReference type="EMBL" id="JAWRVE010000004">
    <property type="protein sequence ID" value="KAL1882206.1"/>
    <property type="molecule type" value="Genomic_DNA"/>
</dbReference>
<feature type="compositionally biased region" description="Low complexity" evidence="2">
    <location>
        <begin position="231"/>
        <end position="246"/>
    </location>
</feature>
<feature type="region of interest" description="Disordered" evidence="2">
    <location>
        <begin position="147"/>
        <end position="270"/>
    </location>
</feature>
<feature type="region of interest" description="Disordered" evidence="2">
    <location>
        <begin position="772"/>
        <end position="835"/>
    </location>
</feature>
<dbReference type="PANTHER" id="PTHR34707:SF1">
    <property type="entry name" value="VIMENTIN-TYPE INTERMEDIATE FILAMENT-ASSOCIATED COILED-COIL PROTEIN"/>
    <property type="match status" value="1"/>
</dbReference>
<evidence type="ECO:0000256" key="1">
    <source>
        <dbReference type="SAM" id="Coils"/>
    </source>
</evidence>
<proteinExistence type="predicted"/>
<organism evidence="3 4">
    <name type="scientific">Diaporthe australafricana</name>
    <dbReference type="NCBI Taxonomy" id="127596"/>
    <lineage>
        <taxon>Eukaryota</taxon>
        <taxon>Fungi</taxon>
        <taxon>Dikarya</taxon>
        <taxon>Ascomycota</taxon>
        <taxon>Pezizomycotina</taxon>
        <taxon>Sordariomycetes</taxon>
        <taxon>Sordariomycetidae</taxon>
        <taxon>Diaporthales</taxon>
        <taxon>Diaporthaceae</taxon>
        <taxon>Diaporthe</taxon>
    </lineage>
</organism>
<feature type="coiled-coil region" evidence="1">
    <location>
        <begin position="840"/>
        <end position="867"/>
    </location>
</feature>
<sequence length="919" mass="101572">MAPDTRPARETRHNATEPASSAGSHDTVGHTTASFGPPREVTVASVWSDISNMSYISPANVGFDPIVPIAPFIRPMAPTPGISDLLPSSHAPSSCDFGTPKKFSTTPVFGPSPPFVPKTRGRAAFQARCETASPSDNSLSRFFRGYSTTSSSKPAVQPVVRRSTPEACDGGAPTTRASTTNSPITTGPATNGPATNTPTMDAPPTEDAIGATSSRATPPSAISHSARSHTSRSSSVRAHTSSARSRTSARSHTSRTHSNHSSGAIEPSVDLPTIDLPTIDLPHIDLPVVDSQTIDLPPIDLQTIDLSATPYSPNARVRSVGTTSIPTTNIGIANVDSPAVASANIEDANVDAFTNWSLYAVPGNVLADFVSGVLKFSKLDQDGIPVFVKDCDINTSSQQASQSHKDVNAVHISQEETQIFISMDQLRKEIAELQEHDEAMEREADKAHQEKARLELQLQEVRGTCRKASSDSAIGSDSDDDIRKRAQADKLKRVQKRLDEANTLANSQYGHIEALTAERDELIKECHLAHEQKKVLSEQNHTMKSQLQQAGQFFTGIEDEVKQLRSENERQHQQIGQIYQQNDTLRKTRKSHSDQIKNLQTELEATRGQLGDTIKDTQVLRSKNRENNAQSEQIEKLKAELEATRGQLGETARENQVLRRKNRENDAHSEQIEKLKAELEATRGQLSSTAKDNQVLRSSNKHIQAYSEEMDSLKTELETTRGKLGEAIKDTEVLLRKNKEIKAQRDKVEEYYENLQEEYTVIHRQLRDNSTINSISSTRSEVRSRRPASVQVKRTAAPVGRTTSTAPKSTTPKPSAPTAPTTSRAADNEDHTIRPAYDPVDNMMILISTTESEMSKLQEKFDEKVAESKRMHKGYSRRAWERLHEEQVTLEAQIHEKRKIIYHQYDVLEDLRRQGKMRN</sequence>
<name>A0ABR3Y2U3_9PEZI</name>
<feature type="region of interest" description="Disordered" evidence="2">
    <location>
        <begin position="1"/>
        <end position="37"/>
    </location>
</feature>
<feature type="compositionally biased region" description="Polar residues" evidence="2">
    <location>
        <begin position="175"/>
        <end position="184"/>
    </location>
</feature>
<feature type="compositionally biased region" description="Polar residues" evidence="2">
    <location>
        <begin position="17"/>
        <end position="34"/>
    </location>
</feature>
<feature type="compositionally biased region" description="Basic residues" evidence="2">
    <location>
        <begin position="247"/>
        <end position="258"/>
    </location>
</feature>
<dbReference type="PANTHER" id="PTHR34707">
    <property type="entry name" value="VIMENTIN-TYPE INTERMEDIATE FILAMENT-ASSOCIATED COILED-COIL PROTEIN"/>
    <property type="match status" value="1"/>
</dbReference>
<evidence type="ECO:0008006" key="5">
    <source>
        <dbReference type="Google" id="ProtNLM"/>
    </source>
</evidence>
<gene>
    <name evidence="3" type="ORF">Daus18300_000692</name>
</gene>
<feature type="compositionally biased region" description="Low complexity" evidence="2">
    <location>
        <begin position="185"/>
        <end position="199"/>
    </location>
</feature>
<evidence type="ECO:0000256" key="2">
    <source>
        <dbReference type="SAM" id="MobiDB-lite"/>
    </source>
</evidence>
<keyword evidence="1" id="KW-0175">Coiled coil</keyword>
<protein>
    <recommendedName>
        <fullName evidence="5">Cep57 centrosome microtubule-binding domain-containing protein</fullName>
    </recommendedName>
</protein>
<feature type="coiled-coil region" evidence="1">
    <location>
        <begin position="423"/>
        <end position="758"/>
    </location>
</feature>
<evidence type="ECO:0000313" key="3">
    <source>
        <dbReference type="EMBL" id="KAL1882206.1"/>
    </source>
</evidence>
<dbReference type="Proteomes" id="UP001583177">
    <property type="component" value="Unassembled WGS sequence"/>
</dbReference>
<evidence type="ECO:0000313" key="4">
    <source>
        <dbReference type="Proteomes" id="UP001583177"/>
    </source>
</evidence>
<feature type="compositionally biased region" description="Basic and acidic residues" evidence="2">
    <location>
        <begin position="1"/>
        <end position="15"/>
    </location>
</feature>
<keyword evidence="4" id="KW-1185">Reference proteome</keyword>